<gene>
    <name evidence="1" type="ORF">ILYODFUR_035690</name>
</gene>
<keyword evidence="2" id="KW-1185">Reference proteome</keyword>
<proteinExistence type="predicted"/>
<reference evidence="1 2" key="1">
    <citation type="submission" date="2021-06" db="EMBL/GenBank/DDBJ databases">
        <authorList>
            <person name="Palmer J.M."/>
        </authorList>
    </citation>
    <scope>NUCLEOTIDE SEQUENCE [LARGE SCALE GENOMIC DNA]</scope>
    <source>
        <strain evidence="2">if_2019</strain>
        <tissue evidence="1">Muscle</tissue>
    </source>
</reference>
<organism evidence="1 2">
    <name type="scientific">Ilyodon furcidens</name>
    <name type="common">goldbreast splitfin</name>
    <dbReference type="NCBI Taxonomy" id="33524"/>
    <lineage>
        <taxon>Eukaryota</taxon>
        <taxon>Metazoa</taxon>
        <taxon>Chordata</taxon>
        <taxon>Craniata</taxon>
        <taxon>Vertebrata</taxon>
        <taxon>Euteleostomi</taxon>
        <taxon>Actinopterygii</taxon>
        <taxon>Neopterygii</taxon>
        <taxon>Teleostei</taxon>
        <taxon>Neoteleostei</taxon>
        <taxon>Acanthomorphata</taxon>
        <taxon>Ovalentaria</taxon>
        <taxon>Atherinomorphae</taxon>
        <taxon>Cyprinodontiformes</taxon>
        <taxon>Goodeidae</taxon>
        <taxon>Ilyodon</taxon>
    </lineage>
</organism>
<evidence type="ECO:0000313" key="2">
    <source>
        <dbReference type="Proteomes" id="UP001482620"/>
    </source>
</evidence>
<dbReference type="EMBL" id="JAHRIQ010099592">
    <property type="protein sequence ID" value="MEQ2253758.1"/>
    <property type="molecule type" value="Genomic_DNA"/>
</dbReference>
<evidence type="ECO:0000313" key="1">
    <source>
        <dbReference type="EMBL" id="MEQ2253758.1"/>
    </source>
</evidence>
<dbReference type="Proteomes" id="UP001482620">
    <property type="component" value="Unassembled WGS sequence"/>
</dbReference>
<protein>
    <submittedName>
        <fullName evidence="1">Uncharacterized protein</fullName>
    </submittedName>
</protein>
<comment type="caution">
    <text evidence="1">The sequence shown here is derived from an EMBL/GenBank/DDBJ whole genome shotgun (WGS) entry which is preliminary data.</text>
</comment>
<accession>A0ABV0V8V1</accession>
<name>A0ABV0V8V1_9TELE</name>
<sequence length="147" mass="16719">MEETGPGPKPRHLSLPATSCSSFWGIMRRFQAWWDIKSLQKVLDLPWGLLPVGHVCKTFTGRRHAQLTPVEVEEQRLYFDDSVTQPVSKAGSSGLISAPCIQDLIFSAMIHIKTTHDRQHLDRQIHQELLLNLRFNGQLELPLNALQ</sequence>